<proteinExistence type="predicted"/>
<dbReference type="InterPro" id="IPR001002">
    <property type="entry name" value="Chitin-bd_1"/>
</dbReference>
<dbReference type="InterPro" id="IPR036861">
    <property type="entry name" value="Endochitinase-like_sf"/>
</dbReference>
<keyword evidence="6" id="KW-1185">Reference proteome</keyword>
<protein>
    <recommendedName>
        <fullName evidence="4">Chitin-binding type-1 domain-containing protein</fullName>
    </recommendedName>
</protein>
<feature type="disulfide bond" evidence="3">
    <location>
        <begin position="144"/>
        <end position="158"/>
    </location>
</feature>
<feature type="disulfide bond" evidence="3">
    <location>
        <begin position="139"/>
        <end position="151"/>
    </location>
</feature>
<evidence type="ECO:0000259" key="4">
    <source>
        <dbReference type="PROSITE" id="PS50941"/>
    </source>
</evidence>
<feature type="domain" description="Chitin-binding type-1" evidence="4">
    <location>
        <begin position="180"/>
        <end position="225"/>
    </location>
</feature>
<evidence type="ECO:0000313" key="6">
    <source>
        <dbReference type="Proteomes" id="UP000573603"/>
    </source>
</evidence>
<evidence type="ECO:0000256" key="1">
    <source>
        <dbReference type="ARBA" id="ARBA00022669"/>
    </source>
</evidence>
<dbReference type="PANTHER" id="PTHR47849">
    <property type="entry name" value="CHITIN-BINDING LECTIN 1"/>
    <property type="match status" value="1"/>
</dbReference>
<keyword evidence="2 3" id="KW-1015">Disulfide bond</keyword>
<name>A0A8H4YQV2_9HYPO</name>
<comment type="caution">
    <text evidence="5">The sequence shown here is derived from an EMBL/GenBank/DDBJ whole genome shotgun (WGS) entry which is preliminary data.</text>
</comment>
<feature type="non-terminal residue" evidence="5">
    <location>
        <position position="1"/>
    </location>
</feature>
<dbReference type="GO" id="GO:0008061">
    <property type="term" value="F:chitin binding"/>
    <property type="evidence" value="ECO:0007669"/>
    <property type="project" value="UniProtKB-UniRule"/>
</dbReference>
<dbReference type="CDD" id="cd00035">
    <property type="entry name" value="ChtBD1"/>
    <property type="match status" value="1"/>
</dbReference>
<dbReference type="AlphaFoldDB" id="A0A8H4YQV2"/>
<dbReference type="Gene3D" id="3.30.60.10">
    <property type="entry name" value="Endochitinase-like"/>
    <property type="match status" value="3"/>
</dbReference>
<gene>
    <name evidence="5" type="ORF">FANTH_12860</name>
</gene>
<sequence>YTAPEAGHDGLTPGEDEYLHWITHCESGDGSINDPLAYWHEKRFNPTWGACCSGDGICGQSSKYCGEGCQPSAGNCNAAAPLSETTPGPGGVSPDGSCGGTNKFICGGSPFGDCCSEQGLCGNSTVHCDNNCLPDFGTCGPSNCCSGSGWCGKENDHCGAGCQNGFGTCTGGDSGNVSTDGSCGKNGKPCKGSDFGDYCSEQGYCGKTDEFCVAGCQSNFGTCAAETDISTDGFCGKNGKVCKGSTFGNAVLPRATAVRSQDIVMQDVRVLLAPATTLLATYPQMASVARMERLARVAHSVAAALLKAGAEKRRTIGARVVSLASALAMPQLAMSLQMEGAARMARFARAASGVIAALRTATVAKMMVTAVIDVRQPMVSTKAFPLMLSVVQETARLVLALVLETAVLQMGSVEVLRCTAVKAVKLDLLALLARPMASAVALQGTAERAHIMALDVNVGSGAAIGCSAVLSLTRDGIFAQVIVDALNVED</sequence>
<keyword evidence="1 3" id="KW-0147">Chitin-binding</keyword>
<comment type="caution">
    <text evidence="3">Lacks conserved residue(s) required for the propagation of feature annotation.</text>
</comment>
<dbReference type="PROSITE" id="PS50941">
    <property type="entry name" value="CHIT_BIND_I_2"/>
    <property type="match status" value="2"/>
</dbReference>
<evidence type="ECO:0000256" key="3">
    <source>
        <dbReference type="PROSITE-ProRule" id="PRU00261"/>
    </source>
</evidence>
<dbReference type="PANTHER" id="PTHR47849:SF8">
    <property type="entry name" value="LECTIN"/>
    <property type="match status" value="1"/>
</dbReference>
<dbReference type="CDD" id="cd11618">
    <property type="entry name" value="ChtBD1_1"/>
    <property type="match status" value="2"/>
</dbReference>
<dbReference type="SUPFAM" id="SSF57016">
    <property type="entry name" value="Plant lectins/antimicrobial peptides"/>
    <property type="match status" value="4"/>
</dbReference>
<organism evidence="5 6">
    <name type="scientific">Fusarium anthophilum</name>
    <dbReference type="NCBI Taxonomy" id="48485"/>
    <lineage>
        <taxon>Eukaryota</taxon>
        <taxon>Fungi</taxon>
        <taxon>Dikarya</taxon>
        <taxon>Ascomycota</taxon>
        <taxon>Pezizomycotina</taxon>
        <taxon>Sordariomycetes</taxon>
        <taxon>Hypocreomycetidae</taxon>
        <taxon>Hypocreales</taxon>
        <taxon>Nectriaceae</taxon>
        <taxon>Fusarium</taxon>
        <taxon>Fusarium fujikuroi species complex</taxon>
    </lineage>
</organism>
<evidence type="ECO:0000256" key="2">
    <source>
        <dbReference type="ARBA" id="ARBA00023157"/>
    </source>
</evidence>
<dbReference type="SMART" id="SM00270">
    <property type="entry name" value="ChtBD1"/>
    <property type="match status" value="3"/>
</dbReference>
<evidence type="ECO:0000313" key="5">
    <source>
        <dbReference type="EMBL" id="KAF5232689.1"/>
    </source>
</evidence>
<feature type="domain" description="Chitin-binding type-1" evidence="4">
    <location>
        <begin position="118"/>
        <end position="171"/>
    </location>
</feature>
<accession>A0A8H4YQV2</accession>
<reference evidence="5 6" key="1">
    <citation type="journal article" date="2020" name="BMC Genomics">
        <title>Correction to: Identification and distribution of gene clusters required for synthesis of sphingolipid metabolism inhibitors in diverse species of the filamentous fungus Fusarium.</title>
        <authorList>
            <person name="Kim H.S."/>
            <person name="Lohmar J.M."/>
            <person name="Busman M."/>
            <person name="Brown D.W."/>
            <person name="Naumann T.A."/>
            <person name="Divon H.H."/>
            <person name="Lysoe E."/>
            <person name="Uhlig S."/>
            <person name="Proctor R.H."/>
        </authorList>
    </citation>
    <scope>NUCLEOTIDE SEQUENCE [LARGE SCALE GENOMIC DNA]</scope>
    <source>
        <strain evidence="5 6">NRRL 25214</strain>
    </source>
</reference>
<dbReference type="EMBL" id="JABEVY010000440">
    <property type="protein sequence ID" value="KAF5232689.1"/>
    <property type="molecule type" value="Genomic_DNA"/>
</dbReference>
<dbReference type="Proteomes" id="UP000573603">
    <property type="component" value="Unassembled WGS sequence"/>
</dbReference>